<protein>
    <submittedName>
        <fullName evidence="1">Uncharacterized protein</fullName>
    </submittedName>
</protein>
<reference evidence="1 2" key="1">
    <citation type="submission" date="2021-03" db="EMBL/GenBank/DDBJ databases">
        <title>Genomic and phenotypic characterization of Chloracidobacterium isolates provides evidence for multiple species.</title>
        <authorList>
            <person name="Saini M.K."/>
            <person name="Costas A.M.G."/>
            <person name="Tank M."/>
            <person name="Bryant D.A."/>
        </authorList>
    </citation>
    <scope>NUCLEOTIDE SEQUENCE [LARGE SCALE GENOMIC DNA]</scope>
    <source>
        <strain evidence="1 2">N</strain>
    </source>
</reference>
<proteinExistence type="predicted"/>
<dbReference type="RefSeq" id="WP_058867068.1">
    <property type="nucleotide sequence ID" value="NZ_CP072642.1"/>
</dbReference>
<keyword evidence="2" id="KW-1185">Reference proteome</keyword>
<evidence type="ECO:0000313" key="2">
    <source>
        <dbReference type="Proteomes" id="UP000677668"/>
    </source>
</evidence>
<sequence length="68" mass="7858">MPASTTQEYLDALLEAIRLESPEEAILALRARFPLLDIRLIAADVRWGRDLRQRGYGRREILEDLHLA</sequence>
<dbReference type="EMBL" id="CP072642">
    <property type="protein sequence ID" value="QUV93386.1"/>
    <property type="molecule type" value="Genomic_DNA"/>
</dbReference>
<accession>A0ABX8B1D7</accession>
<evidence type="ECO:0000313" key="1">
    <source>
        <dbReference type="EMBL" id="QUV93386.1"/>
    </source>
</evidence>
<dbReference type="Proteomes" id="UP000677668">
    <property type="component" value="Chromosome 1"/>
</dbReference>
<name>A0ABX8B1D7_9BACT</name>
<gene>
    <name evidence="1" type="ORF">J8C05_08400</name>
</gene>
<organism evidence="1 2">
    <name type="scientific">Chloracidobacterium sp. N</name>
    <dbReference type="NCBI Taxonomy" id="2821540"/>
    <lineage>
        <taxon>Bacteria</taxon>
        <taxon>Pseudomonadati</taxon>
        <taxon>Acidobacteriota</taxon>
        <taxon>Terriglobia</taxon>
        <taxon>Terriglobales</taxon>
        <taxon>Acidobacteriaceae</taxon>
        <taxon>Chloracidobacterium</taxon>
        <taxon>Chloracidobacterium aggregatum</taxon>
    </lineage>
</organism>